<organism evidence="1 2">
    <name type="scientific">Clathrospora elynae</name>
    <dbReference type="NCBI Taxonomy" id="706981"/>
    <lineage>
        <taxon>Eukaryota</taxon>
        <taxon>Fungi</taxon>
        <taxon>Dikarya</taxon>
        <taxon>Ascomycota</taxon>
        <taxon>Pezizomycotina</taxon>
        <taxon>Dothideomycetes</taxon>
        <taxon>Pleosporomycetidae</taxon>
        <taxon>Pleosporales</taxon>
        <taxon>Diademaceae</taxon>
        <taxon>Clathrospora</taxon>
    </lineage>
</organism>
<evidence type="ECO:0000313" key="2">
    <source>
        <dbReference type="Proteomes" id="UP000800038"/>
    </source>
</evidence>
<protein>
    <submittedName>
        <fullName evidence="1">Uncharacterized protein</fullName>
    </submittedName>
</protein>
<sequence>MDESFFYYDNALFGRDPVDEEPDLRAGDYVETIDSSTDLPEVLPDTGFRSHLGTGGTTHLRQSLLTTVLLFLHTQRGQRMAMPTLFALLQ</sequence>
<accession>A0A6A5SL39</accession>
<dbReference type="EMBL" id="ML976048">
    <property type="protein sequence ID" value="KAF1941365.1"/>
    <property type="molecule type" value="Genomic_DNA"/>
</dbReference>
<gene>
    <name evidence="1" type="ORF">EJ02DRAFT_203850</name>
</gene>
<dbReference type="Proteomes" id="UP000800038">
    <property type="component" value="Unassembled WGS sequence"/>
</dbReference>
<evidence type="ECO:0000313" key="1">
    <source>
        <dbReference type="EMBL" id="KAF1941365.1"/>
    </source>
</evidence>
<name>A0A6A5SL39_9PLEO</name>
<keyword evidence="2" id="KW-1185">Reference proteome</keyword>
<reference evidence="1" key="1">
    <citation type="journal article" date="2020" name="Stud. Mycol.">
        <title>101 Dothideomycetes genomes: a test case for predicting lifestyles and emergence of pathogens.</title>
        <authorList>
            <person name="Haridas S."/>
            <person name="Albert R."/>
            <person name="Binder M."/>
            <person name="Bloem J."/>
            <person name="Labutti K."/>
            <person name="Salamov A."/>
            <person name="Andreopoulos B."/>
            <person name="Baker S."/>
            <person name="Barry K."/>
            <person name="Bills G."/>
            <person name="Bluhm B."/>
            <person name="Cannon C."/>
            <person name="Castanera R."/>
            <person name="Culley D."/>
            <person name="Daum C."/>
            <person name="Ezra D."/>
            <person name="Gonzalez J."/>
            <person name="Henrissat B."/>
            <person name="Kuo A."/>
            <person name="Liang C."/>
            <person name="Lipzen A."/>
            <person name="Lutzoni F."/>
            <person name="Magnuson J."/>
            <person name="Mondo S."/>
            <person name="Nolan M."/>
            <person name="Ohm R."/>
            <person name="Pangilinan J."/>
            <person name="Park H.-J."/>
            <person name="Ramirez L."/>
            <person name="Alfaro M."/>
            <person name="Sun H."/>
            <person name="Tritt A."/>
            <person name="Yoshinaga Y."/>
            <person name="Zwiers L.-H."/>
            <person name="Turgeon B."/>
            <person name="Goodwin S."/>
            <person name="Spatafora J."/>
            <person name="Crous P."/>
            <person name="Grigoriev I."/>
        </authorList>
    </citation>
    <scope>NUCLEOTIDE SEQUENCE</scope>
    <source>
        <strain evidence="1">CBS 161.51</strain>
    </source>
</reference>
<dbReference type="AlphaFoldDB" id="A0A6A5SL39"/>
<proteinExistence type="predicted"/>